<dbReference type="InParanoid" id="A0A2S8SUM5"/>
<dbReference type="AlphaFoldDB" id="A0A2S8SUM5"/>
<evidence type="ECO:0000313" key="2">
    <source>
        <dbReference type="EMBL" id="PQV64507.1"/>
    </source>
</evidence>
<dbReference type="InterPro" id="IPR023210">
    <property type="entry name" value="NADP_OxRdtase_dom"/>
</dbReference>
<dbReference type="InterPro" id="IPR020471">
    <property type="entry name" value="AKR"/>
</dbReference>
<comment type="caution">
    <text evidence="2">The sequence shown here is derived from an EMBL/GenBank/DDBJ whole genome shotgun (WGS) entry which is preliminary data.</text>
</comment>
<proteinExistence type="predicted"/>
<dbReference type="FunFam" id="3.20.20.100:FF:000070">
    <property type="entry name" value="Aldo/keto reductase"/>
    <property type="match status" value="1"/>
</dbReference>
<evidence type="ECO:0000313" key="3">
    <source>
        <dbReference type="Proteomes" id="UP000237684"/>
    </source>
</evidence>
<dbReference type="PANTHER" id="PTHR43312">
    <property type="entry name" value="D-THREO-ALDOSE 1-DEHYDROGENASE"/>
    <property type="match status" value="1"/>
</dbReference>
<gene>
    <name evidence="2" type="ORF">B1R32_105190</name>
</gene>
<dbReference type="CDD" id="cd19096">
    <property type="entry name" value="AKR_Fe-S_oxidoreductase"/>
    <property type="match status" value="1"/>
</dbReference>
<keyword evidence="3" id="KW-1185">Reference proteome</keyword>
<feature type="domain" description="NADP-dependent oxidoreductase" evidence="1">
    <location>
        <begin position="24"/>
        <end position="235"/>
    </location>
</feature>
<evidence type="ECO:0000259" key="1">
    <source>
        <dbReference type="Pfam" id="PF00248"/>
    </source>
</evidence>
<protein>
    <recommendedName>
        <fullName evidence="1">NADP-dependent oxidoreductase domain-containing protein</fullName>
    </recommendedName>
</protein>
<organism evidence="2 3">
    <name type="scientific">Abditibacterium utsteinense</name>
    <dbReference type="NCBI Taxonomy" id="1960156"/>
    <lineage>
        <taxon>Bacteria</taxon>
        <taxon>Pseudomonadati</taxon>
        <taxon>Abditibacteriota</taxon>
        <taxon>Abditibacteriia</taxon>
        <taxon>Abditibacteriales</taxon>
        <taxon>Abditibacteriaceae</taxon>
        <taxon>Abditibacterium</taxon>
    </lineage>
</organism>
<accession>A0A2S8SUM5</accession>
<name>A0A2S8SUM5_9BACT</name>
<dbReference type="PRINTS" id="PR00069">
    <property type="entry name" value="ALDKETRDTASE"/>
</dbReference>
<dbReference type="Pfam" id="PF00248">
    <property type="entry name" value="Aldo_ket_red"/>
    <property type="match status" value="1"/>
</dbReference>
<dbReference type="EMBL" id="NIGF01000005">
    <property type="protein sequence ID" value="PQV64507.1"/>
    <property type="molecule type" value="Genomic_DNA"/>
</dbReference>
<dbReference type="SUPFAM" id="SSF51430">
    <property type="entry name" value="NAD(P)-linked oxidoreductase"/>
    <property type="match status" value="1"/>
</dbReference>
<dbReference type="Proteomes" id="UP000237684">
    <property type="component" value="Unassembled WGS sequence"/>
</dbReference>
<dbReference type="InterPro" id="IPR036812">
    <property type="entry name" value="NAD(P)_OxRdtase_dom_sf"/>
</dbReference>
<sequence>MNPQNPMKFRRFGRTELQIPVFSCGGMRFQQGWDGNIAFAAIERENQQRLEATIYRALELGINHIETARGYGPSEMQLGHILPALPREKLIVQTKVGPHENPQEFLVNLEKSMANLKLDYIDLFGFHGINTLELLDQVVRPGGCLDVIRRFQKDGRVRHVGFSTHGPSDVIAAACNTGEFDYVNVHYYFVNQFNWPAIEAATANDMGVFIISPTDKGGMLQTPSQKMKDLCAPLSPMAFNDLWCLNHPQIHTLSVGADKPADFDAHIEALQFYDAIPQAIAPVEAKLRGEVVRTFDENWAKNWSQGIPEHGEIEGDVNVREILRILTYGKSFDLIEWARGRYNLLGNAGHWGPGENLKAVDDEAKWQAISQKMKQSPFATQIPAYLQEAHELFSGEEKQRLSKS</sequence>
<dbReference type="PANTHER" id="PTHR43312:SF2">
    <property type="entry name" value="OXIDOREDUCTASE"/>
    <property type="match status" value="1"/>
</dbReference>
<dbReference type="InterPro" id="IPR053135">
    <property type="entry name" value="AKR2_Oxidoreductase"/>
</dbReference>
<dbReference type="Gene3D" id="3.20.20.100">
    <property type="entry name" value="NADP-dependent oxidoreductase domain"/>
    <property type="match status" value="1"/>
</dbReference>
<dbReference type="GO" id="GO:0016491">
    <property type="term" value="F:oxidoreductase activity"/>
    <property type="evidence" value="ECO:0007669"/>
    <property type="project" value="InterPro"/>
</dbReference>
<reference evidence="2 3" key="1">
    <citation type="journal article" date="2018" name="Syst. Appl. Microbiol.">
        <title>Abditibacterium utsteinense sp. nov., the first cultivated member of candidate phylum FBP, isolated from ice-free Antarctic soil samples.</title>
        <authorList>
            <person name="Tahon G."/>
            <person name="Tytgat B."/>
            <person name="Lebbe L."/>
            <person name="Carlier A."/>
            <person name="Willems A."/>
        </authorList>
    </citation>
    <scope>NUCLEOTIDE SEQUENCE [LARGE SCALE GENOMIC DNA]</scope>
    <source>
        <strain evidence="2 3">LMG 29911</strain>
    </source>
</reference>